<dbReference type="RefSeq" id="WP_236089854.1">
    <property type="nucleotide sequence ID" value="NZ_JAKGSG010000037.1"/>
</dbReference>
<gene>
    <name evidence="2" type="ORF">L1785_13810</name>
</gene>
<evidence type="ECO:0000313" key="2">
    <source>
        <dbReference type="EMBL" id="MCF4122054.1"/>
    </source>
</evidence>
<dbReference type="AlphaFoldDB" id="A0AA41UCG6"/>
<proteinExistence type="predicted"/>
<accession>A0AA41UCG6</accession>
<dbReference type="Proteomes" id="UP001165405">
    <property type="component" value="Unassembled WGS sequence"/>
</dbReference>
<sequence>MSEAIDTQSLHHLVDRLSPAQARHLRLIISQDRELAPVARELDQKAEPESGVPADLLSLVGRISSGRTNGAENTDHYIRERLARRRTRRA</sequence>
<dbReference type="EMBL" id="JAKGSG010000037">
    <property type="protein sequence ID" value="MCF4122054.1"/>
    <property type="molecule type" value="Genomic_DNA"/>
</dbReference>
<evidence type="ECO:0000313" key="3">
    <source>
        <dbReference type="Proteomes" id="UP001165405"/>
    </source>
</evidence>
<reference evidence="2" key="1">
    <citation type="submission" date="2022-01" db="EMBL/GenBank/DDBJ databases">
        <title>Antribacter sp. nov., isolated from Guizhou of China.</title>
        <authorList>
            <person name="Chengliang C."/>
            <person name="Ya Z."/>
        </authorList>
    </citation>
    <scope>NUCLEOTIDE SEQUENCE</scope>
    <source>
        <strain evidence="2">KLBMP 9083</strain>
    </source>
</reference>
<feature type="region of interest" description="Disordered" evidence="1">
    <location>
        <begin position="65"/>
        <end position="90"/>
    </location>
</feature>
<organism evidence="2 3">
    <name type="scientific">Antribacter soli</name>
    <dbReference type="NCBI Taxonomy" id="2910976"/>
    <lineage>
        <taxon>Bacteria</taxon>
        <taxon>Bacillati</taxon>
        <taxon>Actinomycetota</taxon>
        <taxon>Actinomycetes</taxon>
        <taxon>Micrococcales</taxon>
        <taxon>Promicromonosporaceae</taxon>
        <taxon>Antribacter</taxon>
    </lineage>
</organism>
<comment type="caution">
    <text evidence="2">The sequence shown here is derived from an EMBL/GenBank/DDBJ whole genome shotgun (WGS) entry which is preliminary data.</text>
</comment>
<protein>
    <submittedName>
        <fullName evidence="2">Uncharacterized protein</fullName>
    </submittedName>
</protein>
<name>A0AA41UCG6_9MICO</name>
<keyword evidence="3" id="KW-1185">Reference proteome</keyword>
<evidence type="ECO:0000256" key="1">
    <source>
        <dbReference type="SAM" id="MobiDB-lite"/>
    </source>
</evidence>